<keyword evidence="2" id="KW-1185">Reference proteome</keyword>
<reference evidence="1 2" key="1">
    <citation type="submission" date="2013-09" db="EMBL/GenBank/DDBJ databases">
        <title>Corchorus capsularis genome sequencing.</title>
        <authorList>
            <person name="Alam M."/>
            <person name="Haque M.S."/>
            <person name="Islam M.S."/>
            <person name="Emdad E.M."/>
            <person name="Islam M.M."/>
            <person name="Ahmed B."/>
            <person name="Halim A."/>
            <person name="Hossen Q.M.M."/>
            <person name="Hossain M.Z."/>
            <person name="Ahmed R."/>
            <person name="Khan M.M."/>
            <person name="Islam R."/>
            <person name="Rashid M.M."/>
            <person name="Khan S.A."/>
            <person name="Rahman M.S."/>
            <person name="Alam M."/>
        </authorList>
    </citation>
    <scope>NUCLEOTIDE SEQUENCE [LARGE SCALE GENOMIC DNA]</scope>
    <source>
        <strain evidence="2">cv. CVL-1</strain>
        <tissue evidence="1">Whole seedling</tissue>
    </source>
</reference>
<sequence length="94" mass="10318">LPSIVIRRLQIDSNILFGQGTISEVVTQVIMVDLAGNFLSTKNGEMRRGKTGGAQEDLLPLIDDSCVLGFSGIDVFLHTWVSISPTLDETRWVD</sequence>
<feature type="non-terminal residue" evidence="1">
    <location>
        <position position="1"/>
    </location>
</feature>
<accession>A0A1R3IUY2</accession>
<dbReference type="EMBL" id="AWWV01009484">
    <property type="protein sequence ID" value="OMO86320.1"/>
    <property type="molecule type" value="Genomic_DNA"/>
</dbReference>
<protein>
    <submittedName>
        <fullName evidence="1">Uncharacterized protein</fullName>
    </submittedName>
</protein>
<proteinExistence type="predicted"/>
<evidence type="ECO:0000313" key="1">
    <source>
        <dbReference type="EMBL" id="OMO86320.1"/>
    </source>
</evidence>
<dbReference type="Proteomes" id="UP000188268">
    <property type="component" value="Unassembled WGS sequence"/>
</dbReference>
<gene>
    <name evidence="1" type="ORF">CCACVL1_09641</name>
</gene>
<name>A0A1R3IUY2_COCAP</name>
<evidence type="ECO:0000313" key="2">
    <source>
        <dbReference type="Proteomes" id="UP000188268"/>
    </source>
</evidence>
<comment type="caution">
    <text evidence="1">The sequence shown here is derived from an EMBL/GenBank/DDBJ whole genome shotgun (WGS) entry which is preliminary data.</text>
</comment>
<dbReference type="AlphaFoldDB" id="A0A1R3IUY2"/>
<dbReference type="Gramene" id="OMO86320">
    <property type="protein sequence ID" value="OMO86320"/>
    <property type="gene ID" value="CCACVL1_09641"/>
</dbReference>
<organism evidence="1 2">
    <name type="scientific">Corchorus capsularis</name>
    <name type="common">Jute</name>
    <dbReference type="NCBI Taxonomy" id="210143"/>
    <lineage>
        <taxon>Eukaryota</taxon>
        <taxon>Viridiplantae</taxon>
        <taxon>Streptophyta</taxon>
        <taxon>Embryophyta</taxon>
        <taxon>Tracheophyta</taxon>
        <taxon>Spermatophyta</taxon>
        <taxon>Magnoliopsida</taxon>
        <taxon>eudicotyledons</taxon>
        <taxon>Gunneridae</taxon>
        <taxon>Pentapetalae</taxon>
        <taxon>rosids</taxon>
        <taxon>malvids</taxon>
        <taxon>Malvales</taxon>
        <taxon>Malvaceae</taxon>
        <taxon>Grewioideae</taxon>
        <taxon>Apeibeae</taxon>
        <taxon>Corchorus</taxon>
    </lineage>
</organism>